<dbReference type="InterPro" id="IPR050767">
    <property type="entry name" value="Sel1_AlgK"/>
</dbReference>
<proteinExistence type="predicted"/>
<accession>A0A242MHS8</accession>
<evidence type="ECO:0000313" key="1">
    <source>
        <dbReference type="EMBL" id="OTP70864.1"/>
    </source>
</evidence>
<protein>
    <submittedName>
        <fullName evidence="1">TPR protein, SEL1 subfamily</fullName>
    </submittedName>
</protein>
<reference evidence="1 2" key="1">
    <citation type="submission" date="2017-03" db="EMBL/GenBank/DDBJ databases">
        <title>Genome analysis of strain PAMC 26510.</title>
        <authorList>
            <person name="Oh H.-M."/>
            <person name="Yang J.-A."/>
        </authorList>
    </citation>
    <scope>NUCLEOTIDE SEQUENCE [LARGE SCALE GENOMIC DNA]</scope>
    <source>
        <strain evidence="1 2">PAMC 26510</strain>
    </source>
</reference>
<dbReference type="PANTHER" id="PTHR11102">
    <property type="entry name" value="SEL-1-LIKE PROTEIN"/>
    <property type="match status" value="1"/>
</dbReference>
<dbReference type="InterPro" id="IPR011990">
    <property type="entry name" value="TPR-like_helical_dom_sf"/>
</dbReference>
<dbReference type="SUPFAM" id="SSF81901">
    <property type="entry name" value="HCP-like"/>
    <property type="match status" value="1"/>
</dbReference>
<dbReference type="AlphaFoldDB" id="A0A242MHS8"/>
<gene>
    <name evidence="1" type="ORF">PAMC26510_24875</name>
</gene>
<name>A0A242MHS8_CABSO</name>
<comment type="caution">
    <text evidence="1">The sequence shown here is derived from an EMBL/GenBank/DDBJ whole genome shotgun (WGS) entry which is preliminary data.</text>
</comment>
<evidence type="ECO:0000313" key="2">
    <source>
        <dbReference type="Proteomes" id="UP000194546"/>
    </source>
</evidence>
<dbReference type="Pfam" id="PF08238">
    <property type="entry name" value="Sel1"/>
    <property type="match status" value="2"/>
</dbReference>
<dbReference type="Gene3D" id="1.25.40.10">
    <property type="entry name" value="Tetratricopeptide repeat domain"/>
    <property type="match status" value="1"/>
</dbReference>
<dbReference type="Proteomes" id="UP000194546">
    <property type="component" value="Unassembled WGS sequence"/>
</dbReference>
<dbReference type="EMBL" id="NBTY01000135">
    <property type="protein sequence ID" value="OTP70864.1"/>
    <property type="molecule type" value="Genomic_DNA"/>
</dbReference>
<dbReference type="PANTHER" id="PTHR11102:SF160">
    <property type="entry name" value="ERAD-ASSOCIATED E3 UBIQUITIN-PROTEIN LIGASE COMPONENT HRD3"/>
    <property type="match status" value="1"/>
</dbReference>
<dbReference type="InterPro" id="IPR006597">
    <property type="entry name" value="Sel1-like"/>
</dbReference>
<organism evidence="1 2">
    <name type="scientific">Caballeronia sordidicola</name>
    <name type="common">Burkholderia sordidicola</name>
    <dbReference type="NCBI Taxonomy" id="196367"/>
    <lineage>
        <taxon>Bacteria</taxon>
        <taxon>Pseudomonadati</taxon>
        <taxon>Pseudomonadota</taxon>
        <taxon>Betaproteobacteria</taxon>
        <taxon>Burkholderiales</taxon>
        <taxon>Burkholderiaceae</taxon>
        <taxon>Caballeronia</taxon>
    </lineage>
</organism>
<dbReference type="SMART" id="SM00671">
    <property type="entry name" value="SEL1"/>
    <property type="match status" value="2"/>
</dbReference>
<sequence>MDRRLAVTIFSPYSSGLFVRLKCFNKQSASGIKMKSRWLALCAALALAACAQNPSHSDQVRICDDQGCSNRSKSQVSFEASGNGNDADTDGRITALKSAAQKEPRAAYDLGLRYFRGDGVRQDSYQALVWMRKAAEGGDLEAQKALGNFYLFGLEEMGSDPREAEKWLLIASGRGDAESRKLLEQARAAKKSEETYYKWQTEWRAVYYGYWSSGYPYYGRWQQRSWYGY</sequence>